<dbReference type="InterPro" id="IPR041711">
    <property type="entry name" value="Met-tRNA-FMT_N"/>
</dbReference>
<dbReference type="PANTHER" id="PTHR11138:SF5">
    <property type="entry name" value="METHIONYL-TRNA FORMYLTRANSFERASE, MITOCHONDRIAL"/>
    <property type="match status" value="1"/>
</dbReference>
<dbReference type="FunFam" id="3.40.50.12230:FF:000001">
    <property type="entry name" value="Methionyl-tRNA formyltransferase"/>
    <property type="match status" value="1"/>
</dbReference>
<keyword evidence="12" id="KW-1185">Reference proteome</keyword>
<evidence type="ECO:0000256" key="2">
    <source>
        <dbReference type="ARBA" id="ARBA00010699"/>
    </source>
</evidence>
<dbReference type="InterPro" id="IPR037022">
    <property type="entry name" value="Formyl_trans_C_sf"/>
</dbReference>
<dbReference type="CDD" id="cd08646">
    <property type="entry name" value="FMT_core_Met-tRNA-FMT_N"/>
    <property type="match status" value="1"/>
</dbReference>
<comment type="catalytic activity">
    <reaction evidence="7 8">
        <text>L-methionyl-tRNA(fMet) + (6R)-10-formyltetrahydrofolate = N-formyl-L-methionyl-tRNA(fMet) + (6S)-5,6,7,8-tetrahydrofolate + H(+)</text>
        <dbReference type="Rhea" id="RHEA:24380"/>
        <dbReference type="Rhea" id="RHEA-COMP:9952"/>
        <dbReference type="Rhea" id="RHEA-COMP:9953"/>
        <dbReference type="ChEBI" id="CHEBI:15378"/>
        <dbReference type="ChEBI" id="CHEBI:57453"/>
        <dbReference type="ChEBI" id="CHEBI:78530"/>
        <dbReference type="ChEBI" id="CHEBI:78844"/>
        <dbReference type="ChEBI" id="CHEBI:195366"/>
        <dbReference type="EC" id="2.1.2.9"/>
    </reaction>
</comment>
<evidence type="ECO:0000313" key="11">
    <source>
        <dbReference type="EMBL" id="KAF1086769.1"/>
    </source>
</evidence>
<dbReference type="Pfam" id="PF02911">
    <property type="entry name" value="Formyl_trans_C"/>
    <property type="match status" value="1"/>
</dbReference>
<dbReference type="GO" id="GO:0005829">
    <property type="term" value="C:cytosol"/>
    <property type="evidence" value="ECO:0007669"/>
    <property type="project" value="TreeGrafter"/>
</dbReference>
<accession>A0A9D2WSR7</accession>
<dbReference type="GO" id="GO:0004479">
    <property type="term" value="F:methionyl-tRNA formyltransferase activity"/>
    <property type="evidence" value="ECO:0007669"/>
    <property type="project" value="UniProtKB-UniRule"/>
</dbReference>
<comment type="caution">
    <text evidence="11">The sequence shown here is derived from an EMBL/GenBank/DDBJ whole genome shotgun (WGS) entry which is preliminary data.</text>
</comment>
<evidence type="ECO:0000259" key="9">
    <source>
        <dbReference type="Pfam" id="PF00551"/>
    </source>
</evidence>
<dbReference type="NCBIfam" id="TIGR00460">
    <property type="entry name" value="fmt"/>
    <property type="match status" value="1"/>
</dbReference>
<evidence type="ECO:0000256" key="1">
    <source>
        <dbReference type="ARBA" id="ARBA00002606"/>
    </source>
</evidence>
<feature type="domain" description="Formyl transferase N-terminal" evidence="9">
    <location>
        <begin position="3"/>
        <end position="182"/>
    </location>
</feature>
<dbReference type="PANTHER" id="PTHR11138">
    <property type="entry name" value="METHIONYL-TRNA FORMYLTRANSFERASE"/>
    <property type="match status" value="1"/>
</dbReference>
<evidence type="ECO:0000256" key="8">
    <source>
        <dbReference type="HAMAP-Rule" id="MF_00182"/>
    </source>
</evidence>
<dbReference type="Pfam" id="PF00551">
    <property type="entry name" value="Formyl_trans_N"/>
    <property type="match status" value="1"/>
</dbReference>
<dbReference type="SUPFAM" id="SSF53328">
    <property type="entry name" value="Formyltransferase"/>
    <property type="match status" value="1"/>
</dbReference>
<keyword evidence="6 8" id="KW-0648">Protein biosynthesis</keyword>
<feature type="domain" description="Formyl transferase C-terminal" evidence="10">
    <location>
        <begin position="206"/>
        <end position="305"/>
    </location>
</feature>
<dbReference type="EMBL" id="LSRS01000001">
    <property type="protein sequence ID" value="KAF1086769.1"/>
    <property type="molecule type" value="Genomic_DNA"/>
</dbReference>
<dbReference type="InterPro" id="IPR005793">
    <property type="entry name" value="Formyl_trans_C"/>
</dbReference>
<dbReference type="CDD" id="cd08704">
    <property type="entry name" value="Met_tRNA_FMT_C"/>
    <property type="match status" value="1"/>
</dbReference>
<evidence type="ECO:0000256" key="7">
    <source>
        <dbReference type="ARBA" id="ARBA00048558"/>
    </source>
</evidence>
<name>A0A9D2WSR7_9FIRM</name>
<dbReference type="Proteomes" id="UP000798488">
    <property type="component" value="Unassembled WGS sequence"/>
</dbReference>
<evidence type="ECO:0000256" key="4">
    <source>
        <dbReference type="ARBA" id="ARBA00016014"/>
    </source>
</evidence>
<keyword evidence="5 8" id="KW-0808">Transferase</keyword>
<dbReference type="SUPFAM" id="SSF50486">
    <property type="entry name" value="FMT C-terminal domain-like"/>
    <property type="match status" value="1"/>
</dbReference>
<evidence type="ECO:0000313" key="12">
    <source>
        <dbReference type="Proteomes" id="UP000798488"/>
    </source>
</evidence>
<reference evidence="11" key="1">
    <citation type="submission" date="2016-02" db="EMBL/GenBank/DDBJ databases">
        <title>Draft Genome Sequence of Sporotomaculum syntrophicum Strain FB, a Syntrophic Benzoate Degrader.</title>
        <authorList>
            <person name="Nobu M.K."/>
            <person name="Narihiro T."/>
            <person name="Qiu Y.-L."/>
            <person name="Ohashi A."/>
            <person name="Liu W.-T."/>
            <person name="Yuji S."/>
        </authorList>
    </citation>
    <scope>NUCLEOTIDE SEQUENCE</scope>
    <source>
        <strain evidence="11">FB</strain>
    </source>
</reference>
<dbReference type="InterPro" id="IPR002376">
    <property type="entry name" value="Formyl_transf_N"/>
</dbReference>
<dbReference type="InterPro" id="IPR036477">
    <property type="entry name" value="Formyl_transf_N_sf"/>
</dbReference>
<dbReference type="EC" id="2.1.2.9" evidence="3 8"/>
<protein>
    <recommendedName>
        <fullName evidence="4 8">Methionyl-tRNA formyltransferase</fullName>
        <ecNumber evidence="3 8">2.1.2.9</ecNumber>
    </recommendedName>
</protein>
<comment type="similarity">
    <text evidence="2 8">Belongs to the Fmt family.</text>
</comment>
<evidence type="ECO:0000256" key="3">
    <source>
        <dbReference type="ARBA" id="ARBA00012261"/>
    </source>
</evidence>
<sequence length="325" mass="34968">MNMRVVFMGTPDFAVPALQALLQNNYEVVAVVTQPDKPGGRGKKLRPSPVKAAALASGLAVYQPEKVREPDFIEVLKELNPDIIVVAAFGQILPAEILDLPPYGCINVHASLLPAYRGAAPIHRAIINGERQTGVTIMQMDRGLDTGAMLLQGELPIGSEDTVGLVHDRLAELGGRLLVEALELIKNGQVQFVPQQDHLSCYAAMLTREDELIDWKQDAMAIKNQVRGLNPWPGARTSLADKLLKIWRVSVMEDYPASSAEPGQVLVAGGNQGIFVQTGNGVLRIDELQLQGKKRMQAAEFLRGNQLAAGSKLGEEESSAGGGGV</sequence>
<dbReference type="InterPro" id="IPR044135">
    <property type="entry name" value="Met-tRNA-FMT_C"/>
</dbReference>
<feature type="binding site" evidence="8">
    <location>
        <begin position="111"/>
        <end position="114"/>
    </location>
    <ligand>
        <name>(6S)-5,6,7,8-tetrahydrofolate</name>
        <dbReference type="ChEBI" id="CHEBI:57453"/>
    </ligand>
</feature>
<comment type="function">
    <text evidence="1 8">Attaches a formyl group to the free amino group of methionyl-tRNA(fMet). The formyl group appears to play a dual role in the initiator identity of N-formylmethionyl-tRNA by promoting its recognition by IF2 and preventing the misappropriation of this tRNA by the elongation apparatus.</text>
</comment>
<gene>
    <name evidence="8 11" type="primary">fmt</name>
    <name evidence="11" type="ORF">SPSYN_00488</name>
</gene>
<evidence type="ECO:0000256" key="6">
    <source>
        <dbReference type="ARBA" id="ARBA00022917"/>
    </source>
</evidence>
<dbReference type="InterPro" id="IPR005794">
    <property type="entry name" value="Fmt"/>
</dbReference>
<dbReference type="HAMAP" id="MF_00182">
    <property type="entry name" value="Formyl_trans"/>
    <property type="match status" value="1"/>
</dbReference>
<evidence type="ECO:0000259" key="10">
    <source>
        <dbReference type="Pfam" id="PF02911"/>
    </source>
</evidence>
<dbReference type="InterPro" id="IPR011034">
    <property type="entry name" value="Formyl_transferase-like_C_sf"/>
</dbReference>
<dbReference type="AlphaFoldDB" id="A0A9D2WSR7"/>
<evidence type="ECO:0000256" key="5">
    <source>
        <dbReference type="ARBA" id="ARBA00022679"/>
    </source>
</evidence>
<proteinExistence type="inferred from homology"/>
<dbReference type="Gene3D" id="3.10.25.10">
    <property type="entry name" value="Formyl transferase, C-terminal domain"/>
    <property type="match status" value="1"/>
</dbReference>
<dbReference type="Gene3D" id="3.40.50.170">
    <property type="entry name" value="Formyl transferase, N-terminal domain"/>
    <property type="match status" value="1"/>
</dbReference>
<organism evidence="11 12">
    <name type="scientific">Sporotomaculum syntrophicum</name>
    <dbReference type="NCBI Taxonomy" id="182264"/>
    <lineage>
        <taxon>Bacteria</taxon>
        <taxon>Bacillati</taxon>
        <taxon>Bacillota</taxon>
        <taxon>Clostridia</taxon>
        <taxon>Eubacteriales</taxon>
        <taxon>Desulfallaceae</taxon>
        <taxon>Sporotomaculum</taxon>
    </lineage>
</organism>